<keyword evidence="2" id="KW-1185">Reference proteome</keyword>
<name>A6WGZ0_KINRD</name>
<dbReference type="EMBL" id="CP000751">
    <property type="protein sequence ID" value="ABS06079.1"/>
    <property type="molecule type" value="Genomic_DNA"/>
</dbReference>
<geneLocation type="plasmid" evidence="1 2">
    <name>pKRAD01</name>
</geneLocation>
<gene>
    <name evidence="1" type="ordered locus">Krad_4620</name>
</gene>
<keyword evidence="1" id="KW-0614">Plasmid</keyword>
<accession>A6WGZ0</accession>
<evidence type="ECO:0000313" key="1">
    <source>
        <dbReference type="EMBL" id="ABS06079.1"/>
    </source>
</evidence>
<organism evidence="1 2">
    <name type="scientific">Kineococcus radiotolerans (strain ATCC BAA-149 / DSM 14245 / SRS30216)</name>
    <dbReference type="NCBI Taxonomy" id="266940"/>
    <lineage>
        <taxon>Bacteria</taxon>
        <taxon>Bacillati</taxon>
        <taxon>Actinomycetota</taxon>
        <taxon>Actinomycetes</taxon>
        <taxon>Kineosporiales</taxon>
        <taxon>Kineosporiaceae</taxon>
        <taxon>Kineococcus</taxon>
    </lineage>
</organism>
<evidence type="ECO:0000313" key="2">
    <source>
        <dbReference type="Proteomes" id="UP000001116"/>
    </source>
</evidence>
<sequence>MLDGLLVGLEDGRSAASDEVLSADAGTWQSLAVLIRVRTPVGPTIITADRSDEPQSRRTW</sequence>
<dbReference type="HOGENOM" id="CLU_2935410_0_0_11"/>
<dbReference type="Proteomes" id="UP000001116">
    <property type="component" value="Plasmid pKRAD01"/>
</dbReference>
<reference evidence="2" key="1">
    <citation type="journal article" date="2008" name="PLoS ONE">
        <title>Survival in nuclear waste, extreme resistance, and potential applications gleaned from the genome sequence of Kineococcus radiotolerans SRS30216.</title>
        <authorList>
            <person name="Bagwell C.E."/>
            <person name="Bhat S."/>
            <person name="Hawkins G.M."/>
            <person name="Smith B.W."/>
            <person name="Biswas T."/>
            <person name="Hoover T.R."/>
            <person name="Saunders E."/>
            <person name="Han C.S."/>
            <person name="Tsodikov O.V."/>
            <person name="Shimkets L.J."/>
        </authorList>
    </citation>
    <scope>NUCLEOTIDE SEQUENCE [LARGE SCALE GENOMIC DNA]</scope>
    <source>
        <strain evidence="2">ATCC BAA-149 / DSM 14245 / SRS30216</strain>
    </source>
</reference>
<dbReference type="AlphaFoldDB" id="A6WGZ0"/>
<proteinExistence type="predicted"/>
<dbReference type="KEGG" id="kra:Krad_4620"/>
<protein>
    <submittedName>
        <fullName evidence="1">Uncharacterized protein</fullName>
    </submittedName>
</protein>